<gene>
    <name evidence="2" type="ORF">WI38_32585</name>
</gene>
<keyword evidence="2" id="KW-0378">Hydrolase</keyword>
<dbReference type="InterPro" id="IPR025438">
    <property type="entry name" value="DUF4180"/>
</dbReference>
<evidence type="ECO:0000259" key="1">
    <source>
        <dbReference type="Pfam" id="PF13788"/>
    </source>
</evidence>
<reference evidence="2 3" key="1">
    <citation type="submission" date="2015-11" db="EMBL/GenBank/DDBJ databases">
        <title>Expanding the genomic diversity of Burkholderia species for the development of highly accurate diagnostics.</title>
        <authorList>
            <person name="Sahl J."/>
            <person name="Keim P."/>
            <person name="Wagner D."/>
        </authorList>
    </citation>
    <scope>NUCLEOTIDE SEQUENCE [LARGE SCALE GENOMIC DNA]</scope>
    <source>
        <strain evidence="2 3">RF32-BP4</strain>
    </source>
</reference>
<proteinExistence type="predicted"/>
<dbReference type="EMBL" id="LOTN01000072">
    <property type="protein sequence ID" value="KUZ81386.1"/>
    <property type="molecule type" value="Genomic_DNA"/>
</dbReference>
<dbReference type="Pfam" id="PF13788">
    <property type="entry name" value="DUF4180"/>
    <property type="match status" value="1"/>
</dbReference>
<name>A0A102LVD9_9BURK</name>
<protein>
    <submittedName>
        <fullName evidence="2">Alpha/beta hydrolase</fullName>
    </submittedName>
</protein>
<comment type="caution">
    <text evidence="2">The sequence shown here is derived from an EMBL/GenBank/DDBJ whole genome shotgun (WGS) entry which is preliminary data.</text>
</comment>
<feature type="domain" description="DUF4180" evidence="1">
    <location>
        <begin position="11"/>
        <end position="118"/>
    </location>
</feature>
<sequence>MSSNVLKLGDRCVLVCADHGTVLASEADAITLIGDAWSHEAGWVAVPVATMHDDLFRLETRLLGNIAQKFTNYGIGLAIVGDIDAWLARSEALRAFVHESNRGRTVLFVPHVSALEQKFAAGA</sequence>
<accession>A0A102LVD9</accession>
<dbReference type="GO" id="GO:0016787">
    <property type="term" value="F:hydrolase activity"/>
    <property type="evidence" value="ECO:0007669"/>
    <property type="project" value="UniProtKB-KW"/>
</dbReference>
<dbReference type="Proteomes" id="UP000065521">
    <property type="component" value="Unassembled WGS sequence"/>
</dbReference>
<evidence type="ECO:0000313" key="2">
    <source>
        <dbReference type="EMBL" id="KUZ81386.1"/>
    </source>
</evidence>
<dbReference type="AlphaFoldDB" id="A0A102LVD9"/>
<dbReference type="RefSeq" id="WP_059638066.1">
    <property type="nucleotide sequence ID" value="NZ_LOTK01000070.1"/>
</dbReference>
<evidence type="ECO:0000313" key="3">
    <source>
        <dbReference type="Proteomes" id="UP000065521"/>
    </source>
</evidence>
<organism evidence="2 3">
    <name type="scientific">Burkholderia ubonensis</name>
    <dbReference type="NCBI Taxonomy" id="101571"/>
    <lineage>
        <taxon>Bacteria</taxon>
        <taxon>Pseudomonadati</taxon>
        <taxon>Pseudomonadota</taxon>
        <taxon>Betaproteobacteria</taxon>
        <taxon>Burkholderiales</taxon>
        <taxon>Burkholderiaceae</taxon>
        <taxon>Burkholderia</taxon>
        <taxon>Burkholderia cepacia complex</taxon>
    </lineage>
</organism>